<name>A0A2T5LZI3_9EURO</name>
<dbReference type="PANTHER" id="PTHR31069">
    <property type="entry name" value="OLEATE-ACTIVATED TRANSCRIPTION FACTOR 1-RELATED"/>
    <property type="match status" value="1"/>
</dbReference>
<dbReference type="GO" id="GO:0000981">
    <property type="term" value="F:DNA-binding transcription factor activity, RNA polymerase II-specific"/>
    <property type="evidence" value="ECO:0007669"/>
    <property type="project" value="InterPro"/>
</dbReference>
<dbReference type="RefSeq" id="XP_040753087.1">
    <property type="nucleotide sequence ID" value="XM_040899853.1"/>
</dbReference>
<dbReference type="InterPro" id="IPR036864">
    <property type="entry name" value="Zn2-C6_fun-type_DNA-bd_sf"/>
</dbReference>
<dbReference type="InterPro" id="IPR050675">
    <property type="entry name" value="OAF3"/>
</dbReference>
<keyword evidence="2" id="KW-0238">DNA-binding</keyword>
<dbReference type="InterPro" id="IPR001138">
    <property type="entry name" value="Zn2Cys6_DnaBD"/>
</dbReference>
<evidence type="ECO:0000313" key="6">
    <source>
        <dbReference type="EMBL" id="PTU21695.1"/>
    </source>
</evidence>
<dbReference type="GO" id="GO:0008270">
    <property type="term" value="F:zinc ion binding"/>
    <property type="evidence" value="ECO:0007669"/>
    <property type="project" value="InterPro"/>
</dbReference>
<keyword evidence="1" id="KW-0805">Transcription regulation</keyword>
<dbReference type="CDD" id="cd00067">
    <property type="entry name" value="GAL4"/>
    <property type="match status" value="1"/>
</dbReference>
<accession>A0A2T5LZI3</accession>
<dbReference type="GO" id="GO:0003677">
    <property type="term" value="F:DNA binding"/>
    <property type="evidence" value="ECO:0007669"/>
    <property type="project" value="UniProtKB-KW"/>
</dbReference>
<evidence type="ECO:0000313" key="7">
    <source>
        <dbReference type="Proteomes" id="UP000244073"/>
    </source>
</evidence>
<organism evidence="6 7">
    <name type="scientific">Aspergillus ochraceoroseus IBT 24754</name>
    <dbReference type="NCBI Taxonomy" id="1392256"/>
    <lineage>
        <taxon>Eukaryota</taxon>
        <taxon>Fungi</taxon>
        <taxon>Dikarya</taxon>
        <taxon>Ascomycota</taxon>
        <taxon>Pezizomycotina</taxon>
        <taxon>Eurotiomycetes</taxon>
        <taxon>Eurotiomycetidae</taxon>
        <taxon>Eurotiales</taxon>
        <taxon>Aspergillaceae</taxon>
        <taxon>Aspergillus</taxon>
        <taxon>Aspergillus subgen. Nidulantes</taxon>
    </lineage>
</organism>
<dbReference type="OrthoDB" id="1393670at2759"/>
<dbReference type="Proteomes" id="UP000244073">
    <property type="component" value="Unassembled WGS sequence"/>
</dbReference>
<protein>
    <recommendedName>
        <fullName evidence="5">Zn(2)-C6 fungal-type domain-containing protein</fullName>
    </recommendedName>
</protein>
<dbReference type="Gene3D" id="4.10.240.10">
    <property type="entry name" value="Zn(2)-C6 fungal-type DNA-binding domain"/>
    <property type="match status" value="1"/>
</dbReference>
<dbReference type="VEuPathDB" id="FungiDB:P175DRAFT_0531214"/>
<dbReference type="GeneID" id="63816735"/>
<evidence type="ECO:0000256" key="4">
    <source>
        <dbReference type="ARBA" id="ARBA00023242"/>
    </source>
</evidence>
<sequence>MLTESDQISNSGDTPKLRAACENCRQSKVKCNLSGKDTCIRCLRHGLPCRYRLANRSGKPKGSKNRSTLWKLGQLQAKKKDALRTNERWTGPVEEKHIQVITPIPRYTHDDVSVIVNETSPPEIEQPHLSASPRHHENPIADTSTMLLAESGTEYPPLHGGSLAVVETTTTTSPCIDASMSPTFLQKEFITKGLTSFPLAVHIPNTLRPPCDCSETLVFHLNHLRQIVTSPAQFRFDQMLQGAQAALSGCRGFLQCARGHKNNSTSLLLCMSTLEVTLQLCDYWTSCELLPSSSGRAIHHHHHHHHHHGVVTVGYGEYEMGPEETRRVRRFLIRGRLLQCKETLGLLAEAAELNMAEGVEGSWNWLRQIIGGSEAMTDTFLQVLSGGCICN</sequence>
<feature type="domain" description="Zn(2)-C6 fungal-type" evidence="5">
    <location>
        <begin position="20"/>
        <end position="51"/>
    </location>
</feature>
<keyword evidence="3" id="KW-0804">Transcription</keyword>
<gene>
    <name evidence="6" type="ORF">P175DRAFT_0531214</name>
</gene>
<dbReference type="PANTHER" id="PTHR31069:SF31">
    <property type="entry name" value="MONODICTYPHENONE CLUSTER TRANSCRIPTION FACTOR-RELATED"/>
    <property type="match status" value="1"/>
</dbReference>
<evidence type="ECO:0000259" key="5">
    <source>
        <dbReference type="PROSITE" id="PS50048"/>
    </source>
</evidence>
<comment type="caution">
    <text evidence="6">The sequence shown here is derived from an EMBL/GenBank/DDBJ whole genome shotgun (WGS) entry which is preliminary data.</text>
</comment>
<evidence type="ECO:0000256" key="2">
    <source>
        <dbReference type="ARBA" id="ARBA00023125"/>
    </source>
</evidence>
<keyword evidence="4" id="KW-0539">Nucleus</keyword>
<dbReference type="SMART" id="SM00066">
    <property type="entry name" value="GAL4"/>
    <property type="match status" value="1"/>
</dbReference>
<dbReference type="PROSITE" id="PS00463">
    <property type="entry name" value="ZN2_CY6_FUNGAL_1"/>
    <property type="match status" value="1"/>
</dbReference>
<proteinExistence type="predicted"/>
<dbReference type="AlphaFoldDB" id="A0A2T5LZI3"/>
<dbReference type="Pfam" id="PF00172">
    <property type="entry name" value="Zn_clus"/>
    <property type="match status" value="1"/>
</dbReference>
<evidence type="ECO:0000256" key="1">
    <source>
        <dbReference type="ARBA" id="ARBA00023015"/>
    </source>
</evidence>
<dbReference type="SUPFAM" id="SSF57701">
    <property type="entry name" value="Zn2/Cys6 DNA-binding domain"/>
    <property type="match status" value="1"/>
</dbReference>
<reference evidence="6 7" key="1">
    <citation type="journal article" date="2018" name="Proc. Natl. Acad. Sci. U.S.A.">
        <title>Linking secondary metabolites to gene clusters through genome sequencing of six diverse Aspergillus species.</title>
        <authorList>
            <person name="Kaerboelling I."/>
            <person name="Vesth T.C."/>
            <person name="Frisvad J.C."/>
            <person name="Nybo J.L."/>
            <person name="Theobald S."/>
            <person name="Kuo A."/>
            <person name="Bowyer P."/>
            <person name="Matsuda Y."/>
            <person name="Mondo S."/>
            <person name="Lyhne E.K."/>
            <person name="Kogle M.E."/>
            <person name="Clum A."/>
            <person name="Lipzen A."/>
            <person name="Salamov A."/>
            <person name="Ngan C.Y."/>
            <person name="Daum C."/>
            <person name="Chiniquy J."/>
            <person name="Barry K."/>
            <person name="LaButti K."/>
            <person name="Haridas S."/>
            <person name="Simmons B.A."/>
            <person name="Magnuson J.K."/>
            <person name="Mortensen U.H."/>
            <person name="Larsen T.O."/>
            <person name="Grigoriev I.V."/>
            <person name="Baker S.E."/>
            <person name="Andersen M.R."/>
        </authorList>
    </citation>
    <scope>NUCLEOTIDE SEQUENCE [LARGE SCALE GENOMIC DNA]</scope>
    <source>
        <strain evidence="6 7">IBT 24754</strain>
    </source>
</reference>
<dbReference type="PROSITE" id="PS50048">
    <property type="entry name" value="ZN2_CY6_FUNGAL_2"/>
    <property type="match status" value="1"/>
</dbReference>
<dbReference type="EMBL" id="MSFN02000003">
    <property type="protein sequence ID" value="PTU21695.1"/>
    <property type="molecule type" value="Genomic_DNA"/>
</dbReference>
<evidence type="ECO:0000256" key="3">
    <source>
        <dbReference type="ARBA" id="ARBA00023163"/>
    </source>
</evidence>